<evidence type="ECO:0000313" key="2">
    <source>
        <dbReference type="Proteomes" id="UP000289200"/>
    </source>
</evidence>
<sequence length="229" mass="23852">MSEPRQRRIAFVTIGQAPRRDVVPEMATLVGSHVRIDEYGVLDGLDAAAIAALGPRPGAYRFATRLADGTAVELDKAATEARLATLVESLDGAGYDLLVPLCTGAALPATATLTVEPQQVVDHTLAALAHRCRRVGVVVPLAAQVDTLHLSVPVACPVRLVHASPYEPDPARAAAAFAAAGTALADCDVVLMHCMGYGAAMRTMIAAAAGRPVLLSTHLVARLLAQILE</sequence>
<evidence type="ECO:0000313" key="1">
    <source>
        <dbReference type="EMBL" id="VCU09762.1"/>
    </source>
</evidence>
<reference evidence="2" key="1">
    <citation type="submission" date="2018-10" db="EMBL/GenBank/DDBJ databases">
        <authorList>
            <person name="Peiro R."/>
            <person name="Begona"/>
            <person name="Cbmso G."/>
            <person name="Lopez M."/>
            <person name="Gonzalez S."/>
            <person name="Sacristan E."/>
            <person name="Castillo E."/>
        </authorList>
    </citation>
    <scope>NUCLEOTIDE SEQUENCE [LARGE SCALE GENOMIC DNA]</scope>
</reference>
<protein>
    <recommendedName>
        <fullName evidence="3">AroM family protein</fullName>
    </recommendedName>
</protein>
<dbReference type="AlphaFoldDB" id="A0A447CWX4"/>
<dbReference type="RefSeq" id="WP_129609574.1">
    <property type="nucleotide sequence ID" value="NZ_UWOC01000153.1"/>
</dbReference>
<name>A0A447CWX4_9BRAD</name>
<organism evidence="1 2">
    <name type="scientific">Rhodoplanes serenus</name>
    <dbReference type="NCBI Taxonomy" id="200615"/>
    <lineage>
        <taxon>Bacteria</taxon>
        <taxon>Pseudomonadati</taxon>
        <taxon>Pseudomonadota</taxon>
        <taxon>Alphaproteobacteria</taxon>
        <taxon>Hyphomicrobiales</taxon>
        <taxon>Nitrobacteraceae</taxon>
        <taxon>Rhodoplanes</taxon>
    </lineage>
</organism>
<evidence type="ECO:0008006" key="3">
    <source>
        <dbReference type="Google" id="ProtNLM"/>
    </source>
</evidence>
<dbReference type="OrthoDB" id="8337506at2"/>
<proteinExistence type="predicted"/>
<dbReference type="Pfam" id="PF07302">
    <property type="entry name" value="AroM"/>
    <property type="match status" value="1"/>
</dbReference>
<dbReference type="Proteomes" id="UP000289200">
    <property type="component" value="Unassembled WGS sequence"/>
</dbReference>
<dbReference type="EMBL" id="UWOC01000153">
    <property type="protein sequence ID" value="VCU09762.1"/>
    <property type="molecule type" value="Genomic_DNA"/>
</dbReference>
<dbReference type="InterPro" id="IPR010843">
    <property type="entry name" value="Uncharacterised_AroM"/>
</dbReference>
<gene>
    <name evidence="1" type="ORF">RHODGE_RHODGE_02932</name>
</gene>
<keyword evidence="2" id="KW-1185">Reference proteome</keyword>
<comment type="caution">
    <text evidence="1">The sequence shown here is derived from an EMBL/GenBank/DDBJ whole genome shotgun (WGS) entry which is preliminary data.</text>
</comment>
<accession>A0A447CWX4</accession>